<evidence type="ECO:0000256" key="4">
    <source>
        <dbReference type="ARBA" id="ARBA00031870"/>
    </source>
</evidence>
<proteinExistence type="inferred from homology"/>
<evidence type="ECO:0000256" key="1">
    <source>
        <dbReference type="ARBA" id="ARBA00000073"/>
    </source>
</evidence>
<dbReference type="PANTHER" id="PTHR21600:SF83">
    <property type="entry name" value="PSEUDOURIDYLATE SYNTHASE RPUSD4, MITOCHONDRIAL"/>
    <property type="match status" value="1"/>
</dbReference>
<dbReference type="InterPro" id="IPR020103">
    <property type="entry name" value="PsdUridine_synth_cat_dom_sf"/>
</dbReference>
<dbReference type="GO" id="GO:0001522">
    <property type="term" value="P:pseudouridine synthesis"/>
    <property type="evidence" value="ECO:0007669"/>
    <property type="project" value="InterPro"/>
</dbReference>
<dbReference type="Proteomes" id="UP000003527">
    <property type="component" value="Unassembled WGS sequence"/>
</dbReference>
<dbReference type="PANTHER" id="PTHR21600">
    <property type="entry name" value="MITOCHONDRIAL RNA PSEUDOURIDINE SYNTHASE"/>
    <property type="match status" value="1"/>
</dbReference>
<sequence length="250" mass="28141">MDFTAKDFIISENEDFALVNKPVGMDSERAPGEGFFPVHRLDKVASGLLLYAKNPRSAKKLSESLQEGKIKKRYHIIVESAGDTSKEDDEALSVKTNSTKNTGSSTAKRLPKEDSSEAKRLPKEGSSEAKQLPKEGSFSDYLYKDVKKQKMFPVKKLRKGVKEAVLHYQVLKEKDGLALVDVELETGRFHQIRAQFSAHGFPLFGDGKYGSRQKGNVALHCYTLSFPDPKSGEELHFAIQDRDEEPWRKF</sequence>
<evidence type="ECO:0000256" key="3">
    <source>
        <dbReference type="ARBA" id="ARBA00023235"/>
    </source>
</evidence>
<dbReference type="RefSeq" id="WP_009537272.1">
    <property type="nucleotide sequence ID" value="NZ_JH414505.1"/>
</dbReference>
<reference evidence="8 9" key="1">
    <citation type="submission" date="2011-08" db="EMBL/GenBank/DDBJ databases">
        <title>The Genome Sequence of Oribacterium sp. ACB7.</title>
        <authorList>
            <consortium name="The Broad Institute Genome Sequencing Platform"/>
            <person name="Earl A."/>
            <person name="Ward D."/>
            <person name="Feldgarden M."/>
            <person name="Gevers D."/>
            <person name="Sizova M."/>
            <person name="Hazen A."/>
            <person name="Epstein S."/>
            <person name="Young S.K."/>
            <person name="Zeng Q."/>
            <person name="Gargeya S."/>
            <person name="Fitzgerald M."/>
            <person name="Haas B."/>
            <person name="Abouelleil A."/>
            <person name="Alvarado L."/>
            <person name="Arachchi H.M."/>
            <person name="Berlin A."/>
            <person name="Brown A."/>
            <person name="Chapman S.B."/>
            <person name="Chen Z."/>
            <person name="Dunbar C."/>
            <person name="Freedman E."/>
            <person name="Gearin G."/>
            <person name="Gellesch M."/>
            <person name="Goldberg J."/>
            <person name="Griggs A."/>
            <person name="Gujja S."/>
            <person name="Heiman D."/>
            <person name="Howarth C."/>
            <person name="Larson L."/>
            <person name="Lui A."/>
            <person name="MacDonald P.J.P."/>
            <person name="Montmayeur A."/>
            <person name="Murphy C."/>
            <person name="Neiman D."/>
            <person name="Pearson M."/>
            <person name="Priest M."/>
            <person name="Roberts A."/>
            <person name="Saif S."/>
            <person name="Shea T."/>
            <person name="Shenoy N."/>
            <person name="Sisk P."/>
            <person name="Stolte C."/>
            <person name="Sykes S."/>
            <person name="Wortman J."/>
            <person name="Nusbaum C."/>
            <person name="Birren B."/>
        </authorList>
    </citation>
    <scope>NUCLEOTIDE SEQUENCE [LARGE SCALE GENOMIC DNA]</scope>
    <source>
        <strain evidence="8 9">ACB7</strain>
    </source>
</reference>
<dbReference type="AlphaFoldDB" id="G9WWR7"/>
<dbReference type="GO" id="GO:0009982">
    <property type="term" value="F:pseudouridine synthase activity"/>
    <property type="evidence" value="ECO:0007669"/>
    <property type="project" value="InterPro"/>
</dbReference>
<comment type="caution">
    <text evidence="8">The sequence shown here is derived from an EMBL/GenBank/DDBJ whole genome shotgun (WGS) entry which is preliminary data.</text>
</comment>
<dbReference type="CDD" id="cd02869">
    <property type="entry name" value="PseudoU_synth_RluA_like"/>
    <property type="match status" value="1"/>
</dbReference>
<dbReference type="GO" id="GO:0003723">
    <property type="term" value="F:RNA binding"/>
    <property type="evidence" value="ECO:0007669"/>
    <property type="project" value="InterPro"/>
</dbReference>
<name>G9WWR7_9FIRM</name>
<dbReference type="HOGENOM" id="CLU_016902_11_2_9"/>
<evidence type="ECO:0000259" key="7">
    <source>
        <dbReference type="Pfam" id="PF00849"/>
    </source>
</evidence>
<evidence type="ECO:0000256" key="2">
    <source>
        <dbReference type="ARBA" id="ARBA00010876"/>
    </source>
</evidence>
<evidence type="ECO:0000256" key="5">
    <source>
        <dbReference type="ARBA" id="ARBA00033164"/>
    </source>
</evidence>
<feature type="domain" description="Pseudouridine synthase RsuA/RluA-like" evidence="7">
    <location>
        <begin position="33"/>
        <end position="198"/>
    </location>
</feature>
<evidence type="ECO:0000313" key="8">
    <source>
        <dbReference type="EMBL" id="EHL09470.1"/>
    </source>
</evidence>
<dbReference type="GO" id="GO:0006396">
    <property type="term" value="P:RNA processing"/>
    <property type="evidence" value="ECO:0007669"/>
    <property type="project" value="UniProtKB-ARBA"/>
</dbReference>
<dbReference type="InterPro" id="IPR006145">
    <property type="entry name" value="PsdUridine_synth_RsuA/RluA"/>
</dbReference>
<dbReference type="GO" id="GO:0140098">
    <property type="term" value="F:catalytic activity, acting on RNA"/>
    <property type="evidence" value="ECO:0007669"/>
    <property type="project" value="UniProtKB-ARBA"/>
</dbReference>
<dbReference type="PATRIC" id="fig|796944.3.peg.2267"/>
<dbReference type="Gene3D" id="3.30.2350.10">
    <property type="entry name" value="Pseudouridine synthase"/>
    <property type="match status" value="1"/>
</dbReference>
<evidence type="ECO:0000313" key="9">
    <source>
        <dbReference type="Proteomes" id="UP000003527"/>
    </source>
</evidence>
<gene>
    <name evidence="8" type="ORF">HMPREF9624_01511</name>
</gene>
<comment type="similarity">
    <text evidence="2">Belongs to the pseudouridine synthase RluA family.</text>
</comment>
<organism evidence="8 9">
    <name type="scientific">Oribacterium asaccharolyticum ACB7</name>
    <dbReference type="NCBI Taxonomy" id="796944"/>
    <lineage>
        <taxon>Bacteria</taxon>
        <taxon>Bacillati</taxon>
        <taxon>Bacillota</taxon>
        <taxon>Clostridia</taxon>
        <taxon>Lachnospirales</taxon>
        <taxon>Lachnospiraceae</taxon>
        <taxon>Oribacterium</taxon>
    </lineage>
</organism>
<comment type="catalytic activity">
    <reaction evidence="1">
        <text>a uridine in RNA = a pseudouridine in RNA</text>
        <dbReference type="Rhea" id="RHEA:48348"/>
        <dbReference type="Rhea" id="RHEA-COMP:12068"/>
        <dbReference type="Rhea" id="RHEA-COMP:12069"/>
        <dbReference type="ChEBI" id="CHEBI:65314"/>
        <dbReference type="ChEBI" id="CHEBI:65315"/>
    </reaction>
</comment>
<dbReference type="EMBL" id="AFZD01000021">
    <property type="protein sequence ID" value="EHL09470.1"/>
    <property type="molecule type" value="Genomic_DNA"/>
</dbReference>
<feature type="compositionally biased region" description="Low complexity" evidence="6">
    <location>
        <begin position="93"/>
        <end position="106"/>
    </location>
</feature>
<keyword evidence="9" id="KW-1185">Reference proteome</keyword>
<dbReference type="SUPFAM" id="SSF55120">
    <property type="entry name" value="Pseudouridine synthase"/>
    <property type="match status" value="1"/>
</dbReference>
<keyword evidence="3" id="KW-0413">Isomerase</keyword>
<protein>
    <recommendedName>
        <fullName evidence="4">RNA pseudouridylate synthase</fullName>
    </recommendedName>
    <alternativeName>
        <fullName evidence="5">RNA-uridine isomerase</fullName>
    </alternativeName>
</protein>
<dbReference type="InterPro" id="IPR050188">
    <property type="entry name" value="RluA_PseudoU_synthase"/>
</dbReference>
<feature type="compositionally biased region" description="Basic and acidic residues" evidence="6">
    <location>
        <begin position="110"/>
        <end position="131"/>
    </location>
</feature>
<accession>G9WWR7</accession>
<evidence type="ECO:0000256" key="6">
    <source>
        <dbReference type="SAM" id="MobiDB-lite"/>
    </source>
</evidence>
<dbReference type="Pfam" id="PF00849">
    <property type="entry name" value="PseudoU_synth_2"/>
    <property type="match status" value="1"/>
</dbReference>
<feature type="region of interest" description="Disordered" evidence="6">
    <location>
        <begin position="87"/>
        <end position="131"/>
    </location>
</feature>